<evidence type="ECO:0000259" key="6">
    <source>
        <dbReference type="PROSITE" id="PS51444"/>
    </source>
</evidence>
<feature type="compositionally biased region" description="Polar residues" evidence="3">
    <location>
        <begin position="359"/>
        <end position="371"/>
    </location>
</feature>
<feature type="compositionally biased region" description="Pro residues" evidence="3">
    <location>
        <begin position="410"/>
        <end position="426"/>
    </location>
</feature>
<evidence type="ECO:0000256" key="4">
    <source>
        <dbReference type="SAM" id="Phobius"/>
    </source>
</evidence>
<evidence type="ECO:0000313" key="8">
    <source>
        <dbReference type="Proteomes" id="UP000288805"/>
    </source>
</evidence>
<accession>A0A438GJX7</accession>
<dbReference type="InterPro" id="IPR042201">
    <property type="entry name" value="FH2_Formin_sf"/>
</dbReference>
<evidence type="ECO:0000256" key="5">
    <source>
        <dbReference type="SAM" id="SignalP"/>
    </source>
</evidence>
<dbReference type="InterPro" id="IPR015425">
    <property type="entry name" value="FH2_Formin"/>
</dbReference>
<feature type="chain" id="PRO_5019155091" description="Formin-like protein" evidence="5">
    <location>
        <begin position="27"/>
        <end position="927"/>
    </location>
</feature>
<dbReference type="InterPro" id="IPR027643">
    <property type="entry name" value="Formin-like_plant"/>
</dbReference>
<feature type="transmembrane region" description="Helical" evidence="4">
    <location>
        <begin position="292"/>
        <end position="314"/>
    </location>
</feature>
<feature type="compositionally biased region" description="Basic and acidic residues" evidence="3">
    <location>
        <begin position="280"/>
        <end position="289"/>
    </location>
</feature>
<reference evidence="7 8" key="1">
    <citation type="journal article" date="2018" name="PLoS Genet.">
        <title>Population sequencing reveals clonal diversity and ancestral inbreeding in the grapevine cultivar Chardonnay.</title>
        <authorList>
            <person name="Roach M.J."/>
            <person name="Johnson D.L."/>
            <person name="Bohlmann J."/>
            <person name="van Vuuren H.J."/>
            <person name="Jones S.J."/>
            <person name="Pretorius I.S."/>
            <person name="Schmidt S.A."/>
            <person name="Borneman A.R."/>
        </authorList>
    </citation>
    <scope>NUCLEOTIDE SEQUENCE [LARGE SCALE GENOMIC DNA]</scope>
    <source>
        <strain evidence="8">cv. Chardonnay</strain>
        <tissue evidence="7">Leaf</tissue>
    </source>
</reference>
<keyword evidence="5" id="KW-0732">Signal</keyword>
<evidence type="ECO:0000313" key="7">
    <source>
        <dbReference type="EMBL" id="RVW72505.1"/>
    </source>
</evidence>
<dbReference type="AlphaFoldDB" id="A0A438GJX7"/>
<dbReference type="PANTHER" id="PTHR23213">
    <property type="entry name" value="FORMIN-RELATED"/>
    <property type="match status" value="1"/>
</dbReference>
<evidence type="ECO:0000256" key="2">
    <source>
        <dbReference type="RuleBase" id="RU361260"/>
    </source>
</evidence>
<keyword evidence="4" id="KW-0472">Membrane</keyword>
<dbReference type="GO" id="GO:0045010">
    <property type="term" value="P:actin nucleation"/>
    <property type="evidence" value="ECO:0007669"/>
    <property type="project" value="InterPro"/>
</dbReference>
<dbReference type="Gene3D" id="1.20.58.2220">
    <property type="entry name" value="Formin, FH2 domain"/>
    <property type="match status" value="1"/>
</dbReference>
<evidence type="ECO:0000256" key="3">
    <source>
        <dbReference type="SAM" id="MobiDB-lite"/>
    </source>
</evidence>
<dbReference type="Pfam" id="PF02181">
    <property type="entry name" value="FH2"/>
    <property type="match status" value="1"/>
</dbReference>
<name>A0A438GJX7_VITVI</name>
<feature type="compositionally biased region" description="Low complexity" evidence="3">
    <location>
        <begin position="400"/>
        <end position="409"/>
    </location>
</feature>
<dbReference type="SMART" id="SM00498">
    <property type="entry name" value="FH2"/>
    <property type="match status" value="1"/>
</dbReference>
<gene>
    <name evidence="7" type="primary">FH5_0</name>
    <name evidence="7" type="ORF">CK203_053199</name>
</gene>
<dbReference type="EMBL" id="QGNW01000413">
    <property type="protein sequence ID" value="RVW72505.1"/>
    <property type="molecule type" value="Genomic_DNA"/>
</dbReference>
<sequence length="927" mass="102509">MGVGRAGFSICFLILLFVLVVGSSEAKRRTAKTFFSNRAYEVAMEIDEDTGLKGNRSSLLVYEGRDPCRYIHLHSASEAEQVWIQCRQELMEMNYAVEEFDLCFIEEEMSGSSEMNPKAALLLKRNVHKAINSLAPQMKESLLDCLRTKNLIFSVSGDEVPSKSWFIKYLELLFGWSNRSRRHLANVPQLTIETSPDSAPGPDQDPALVDSGIYYGPAPGYYPSPAGSQLRRPKQLSKTPEDASSPPDNMGSLLPPSPAKRSPPKRPPPKPHVAQSEPESPPKKPEDSSKKAIALASAAVAVLSFATLVLLCCLNVRRNKVGPRDQQRDKKPLLTLSDFSAGSSQQSLSINSSGKDFSDNSNLIGQHPSFSTDDHNSVSEATAGGPTPLPLLKPPPGRLAPPHALAPALAPAPTPAPPPPGPPPPPHLNLLPSLVLVPHHRQKLFVLHLCHQNHQLLIQSCPLWDHIIERILLLVLASPDESMVWHELSAGSFQFNEEMIESLFGYTNVEKNKNDSKKESASSEPQYIQIINPKKAQNLSILLRALNVTTEEVYDALKEGNELPAELLQTLLKMAPTPDEELKLRLFSGNTSQLGPAERFLKVLVEIPFAFKRMEALLFMSSLQEEVSGIKESFAALEVACKELRNSRLFLKLLEAVLKTGNRMNDGTFRGGAQAFKLDTLLKLSDVKGIDGKTTLLHFVVLEIIRSEGIRAARAARESKSFSSLKSDDLTEDPSNETEHFRTLGLQVVSGLSNELENVKKAAIIDADSLTSTVSNLGHSLLKTRDFLRKDMSNLQEESDFHRSLASFVERAEVDITWMLEEENRIMTLVRSTVDYFHGHSGKDEGLRLFAIVRDFLKILDKVCNEVRKSTIKPTKNPKTEAPTVSAPPEVHQSSLQDMRQKLFPVIAERRMDNSSSSSSDDDSPSS</sequence>
<feature type="region of interest" description="Disordered" evidence="3">
    <location>
        <begin position="336"/>
        <end position="426"/>
    </location>
</feature>
<organism evidence="7 8">
    <name type="scientific">Vitis vinifera</name>
    <name type="common">Grape</name>
    <dbReference type="NCBI Taxonomy" id="29760"/>
    <lineage>
        <taxon>Eukaryota</taxon>
        <taxon>Viridiplantae</taxon>
        <taxon>Streptophyta</taxon>
        <taxon>Embryophyta</taxon>
        <taxon>Tracheophyta</taxon>
        <taxon>Spermatophyta</taxon>
        <taxon>Magnoliopsida</taxon>
        <taxon>eudicotyledons</taxon>
        <taxon>Gunneridae</taxon>
        <taxon>Pentapetalae</taxon>
        <taxon>rosids</taxon>
        <taxon>Vitales</taxon>
        <taxon>Vitaceae</taxon>
        <taxon>Viteae</taxon>
        <taxon>Vitis</taxon>
    </lineage>
</organism>
<evidence type="ECO:0000256" key="1">
    <source>
        <dbReference type="ARBA" id="ARBA00025793"/>
    </source>
</evidence>
<feature type="compositionally biased region" description="Low complexity" evidence="3">
    <location>
        <begin position="337"/>
        <end position="353"/>
    </location>
</feature>
<feature type="region of interest" description="Disordered" evidence="3">
    <location>
        <begin position="224"/>
        <end position="289"/>
    </location>
</feature>
<dbReference type="SUPFAM" id="SSF101447">
    <property type="entry name" value="Formin homology 2 domain (FH2 domain)"/>
    <property type="match status" value="1"/>
</dbReference>
<proteinExistence type="inferred from homology"/>
<dbReference type="GO" id="GO:0051015">
    <property type="term" value="F:actin filament binding"/>
    <property type="evidence" value="ECO:0007669"/>
    <property type="project" value="InterPro"/>
</dbReference>
<comment type="caution">
    <text evidence="7">The sequence shown here is derived from an EMBL/GenBank/DDBJ whole genome shotgun (WGS) entry which is preliminary data.</text>
</comment>
<protein>
    <recommendedName>
        <fullName evidence="2">Formin-like protein</fullName>
    </recommendedName>
</protein>
<dbReference type="PROSITE" id="PS51444">
    <property type="entry name" value="FH2"/>
    <property type="match status" value="1"/>
</dbReference>
<comment type="similarity">
    <text evidence="1">Belongs to the formin-like family. Class-I subfamily.</text>
</comment>
<feature type="signal peptide" evidence="5">
    <location>
        <begin position="1"/>
        <end position="26"/>
    </location>
</feature>
<feature type="region of interest" description="Disordered" evidence="3">
    <location>
        <begin position="871"/>
        <end position="927"/>
    </location>
</feature>
<keyword evidence="4" id="KW-0812">Transmembrane</keyword>
<keyword evidence="4" id="KW-1133">Transmembrane helix</keyword>
<feature type="compositionally biased region" description="Pro residues" evidence="3">
    <location>
        <begin position="387"/>
        <end position="399"/>
    </location>
</feature>
<dbReference type="PANTHER" id="PTHR23213:SF392">
    <property type="entry name" value="FORMIN-LIKE PROTEIN 3"/>
    <property type="match status" value="1"/>
</dbReference>
<feature type="domain" description="FH2" evidence="6">
    <location>
        <begin position="453"/>
        <end position="886"/>
    </location>
</feature>
<dbReference type="Proteomes" id="UP000288805">
    <property type="component" value="Unassembled WGS sequence"/>
</dbReference>